<evidence type="ECO:0000313" key="2">
    <source>
        <dbReference type="Proteomes" id="UP001569153"/>
    </source>
</evidence>
<evidence type="ECO:0000313" key="1">
    <source>
        <dbReference type="EMBL" id="MEZ8196676.1"/>
    </source>
</evidence>
<dbReference type="SUPFAM" id="SSF52540">
    <property type="entry name" value="P-loop containing nucleoside triphosphate hydrolases"/>
    <property type="match status" value="1"/>
</dbReference>
<evidence type="ECO:0008006" key="3">
    <source>
        <dbReference type="Google" id="ProtNLM"/>
    </source>
</evidence>
<keyword evidence="2" id="KW-1185">Reference proteome</keyword>
<dbReference type="RefSeq" id="WP_371731001.1">
    <property type="nucleotide sequence ID" value="NZ_JBGOOT010000019.1"/>
</dbReference>
<gene>
    <name evidence="1" type="ORF">ACED38_17500</name>
</gene>
<organism evidence="1 2">
    <name type="scientific">Vibrio cortegadensis</name>
    <dbReference type="NCBI Taxonomy" id="1328770"/>
    <lineage>
        <taxon>Bacteria</taxon>
        <taxon>Pseudomonadati</taxon>
        <taxon>Pseudomonadota</taxon>
        <taxon>Gammaproteobacteria</taxon>
        <taxon>Vibrionales</taxon>
        <taxon>Vibrionaceae</taxon>
        <taxon>Vibrio</taxon>
    </lineage>
</organism>
<dbReference type="Proteomes" id="UP001569153">
    <property type="component" value="Unassembled WGS sequence"/>
</dbReference>
<dbReference type="Gene3D" id="3.40.50.300">
    <property type="entry name" value="P-loop containing nucleotide triphosphate hydrolases"/>
    <property type="match status" value="1"/>
</dbReference>
<comment type="caution">
    <text evidence="1">The sequence shown here is derived from an EMBL/GenBank/DDBJ whole genome shotgun (WGS) entry which is preliminary data.</text>
</comment>
<reference evidence="1 2" key="1">
    <citation type="submission" date="2024-06" db="EMBL/GenBank/DDBJ databases">
        <authorList>
            <person name="Steensen K."/>
            <person name="Seneca J."/>
            <person name="Bartlau N."/>
            <person name="Yu A.X."/>
            <person name="Polz M.F."/>
        </authorList>
    </citation>
    <scope>NUCLEOTIDE SEQUENCE [LARGE SCALE GENOMIC DNA]</scope>
    <source>
        <strain evidence="1 2">FF146</strain>
    </source>
</reference>
<dbReference type="EMBL" id="JBGOOT010000019">
    <property type="protein sequence ID" value="MEZ8196676.1"/>
    <property type="molecule type" value="Genomic_DNA"/>
</dbReference>
<name>A0ABV4MAZ7_9VIBR</name>
<accession>A0ABV4MAZ7</accession>
<proteinExistence type="predicted"/>
<sequence>MTPVFMIQKALAQKTLTQQAMTQKAMTQKAMTPLTFNFDTLDHHAHITSINSVPTQATQFWKRISELSHQNQWILFTAQCPRPSIKQLTRFNTCSSKVIHMKASSYQSEFEIAIKAIQSGNASAVVVSNNIDEFGQRQLNILAKKHQCEVFFTEHSSQVLH</sequence>
<dbReference type="InterPro" id="IPR027417">
    <property type="entry name" value="P-loop_NTPase"/>
</dbReference>
<protein>
    <recommendedName>
        <fullName evidence="3">Superfamily II DNA and RNA helicase</fullName>
    </recommendedName>
</protein>